<feature type="transmembrane region" description="Helical" evidence="8">
    <location>
        <begin position="39"/>
        <end position="60"/>
    </location>
</feature>
<dbReference type="InterPro" id="IPR053385">
    <property type="entry name" value="ABC_transport_permease"/>
</dbReference>
<comment type="caution">
    <text evidence="10">The sequence shown here is derived from an EMBL/GenBank/DDBJ whole genome shotgun (WGS) entry which is preliminary data.</text>
</comment>
<evidence type="ECO:0000256" key="4">
    <source>
        <dbReference type="ARBA" id="ARBA00022692"/>
    </source>
</evidence>
<comment type="subcellular location">
    <subcellularLocation>
        <location evidence="1 8">Cell membrane</location>
        <topology evidence="1 8">Multi-pass membrane protein</topology>
    </subcellularLocation>
</comment>
<evidence type="ECO:0000256" key="5">
    <source>
        <dbReference type="ARBA" id="ARBA00022989"/>
    </source>
</evidence>
<dbReference type="InterPro" id="IPR050366">
    <property type="entry name" value="BP-dependent_transpt_permease"/>
</dbReference>
<dbReference type="CDD" id="cd06261">
    <property type="entry name" value="TM_PBP2"/>
    <property type="match status" value="1"/>
</dbReference>
<dbReference type="GO" id="GO:0005886">
    <property type="term" value="C:plasma membrane"/>
    <property type="evidence" value="ECO:0007669"/>
    <property type="project" value="UniProtKB-SubCell"/>
</dbReference>
<evidence type="ECO:0000256" key="8">
    <source>
        <dbReference type="RuleBase" id="RU363032"/>
    </source>
</evidence>
<keyword evidence="5 8" id="KW-1133">Transmembrane helix</keyword>
<dbReference type="PROSITE" id="PS50928">
    <property type="entry name" value="ABC_TM1"/>
    <property type="match status" value="1"/>
</dbReference>
<dbReference type="EMBL" id="WOCA01000006">
    <property type="protein sequence ID" value="MUK88741.1"/>
    <property type="molecule type" value="Genomic_DNA"/>
</dbReference>
<sequence>MSEPAIQQPATTPPQPKKPSNLWMENFKNFYKKLRKNKAAMIGGFLILFFIIVAILGPFLTPHDPDTPDVVNKLQPPSAEHWFGTDHHGRDIFTRIIHGMSITLYVGFFSVILGATFGVLIGIVSGYYGGRTDSFLMRCMDVLLAFPGILLALAIVSVLGGSLRNVIIAVAIFSIPVFARIVRGSTLAVKKLEYVDAIKALGASDIRIIFKHILPNVTSPLIVQATLSIATAVLTAAGLSFLGLGAKPPTPEWGAMLSEGRNYLYSAPHVAFFPGIAIVLVVLAFNILGDGLRDALDPKMKK</sequence>
<feature type="transmembrane region" description="Helical" evidence="8">
    <location>
        <begin position="266"/>
        <end position="292"/>
    </location>
</feature>
<evidence type="ECO:0000256" key="1">
    <source>
        <dbReference type="ARBA" id="ARBA00004651"/>
    </source>
</evidence>
<organism evidence="10 11">
    <name type="scientific">Ornithinibacillus caprae</name>
    <dbReference type="NCBI Taxonomy" id="2678566"/>
    <lineage>
        <taxon>Bacteria</taxon>
        <taxon>Bacillati</taxon>
        <taxon>Bacillota</taxon>
        <taxon>Bacilli</taxon>
        <taxon>Bacillales</taxon>
        <taxon>Bacillaceae</taxon>
        <taxon>Ornithinibacillus</taxon>
    </lineage>
</organism>
<proteinExistence type="inferred from homology"/>
<dbReference type="NCBIfam" id="NF045474">
    <property type="entry name" value="Opp2C"/>
    <property type="match status" value="1"/>
</dbReference>
<evidence type="ECO:0000313" key="11">
    <source>
        <dbReference type="Proteomes" id="UP000469125"/>
    </source>
</evidence>
<gene>
    <name evidence="10" type="ORF">GMD78_10090</name>
</gene>
<dbReference type="AlphaFoldDB" id="A0A6N8FHN8"/>
<dbReference type="InterPro" id="IPR025966">
    <property type="entry name" value="OppC_N"/>
</dbReference>
<dbReference type="PANTHER" id="PTHR43386">
    <property type="entry name" value="OLIGOPEPTIDE TRANSPORT SYSTEM PERMEASE PROTEIN APPC"/>
    <property type="match status" value="1"/>
</dbReference>
<feature type="domain" description="ABC transmembrane type-1" evidence="9">
    <location>
        <begin position="100"/>
        <end position="289"/>
    </location>
</feature>
<dbReference type="InterPro" id="IPR000515">
    <property type="entry name" value="MetI-like"/>
</dbReference>
<dbReference type="GO" id="GO:0055085">
    <property type="term" value="P:transmembrane transport"/>
    <property type="evidence" value="ECO:0007669"/>
    <property type="project" value="InterPro"/>
</dbReference>
<dbReference type="Proteomes" id="UP000469125">
    <property type="component" value="Unassembled WGS sequence"/>
</dbReference>
<keyword evidence="11" id="KW-1185">Reference proteome</keyword>
<feature type="transmembrane region" description="Helical" evidence="8">
    <location>
        <begin position="142"/>
        <end position="160"/>
    </location>
</feature>
<feature type="transmembrane region" description="Helical" evidence="8">
    <location>
        <begin position="166"/>
        <end position="182"/>
    </location>
</feature>
<feature type="transmembrane region" description="Helical" evidence="8">
    <location>
        <begin position="221"/>
        <end position="246"/>
    </location>
</feature>
<keyword evidence="4 8" id="KW-0812">Transmembrane</keyword>
<accession>A0A6N8FHN8</accession>
<comment type="similarity">
    <text evidence="7">Belongs to the binding-protein-dependent transport system permease family. OppBC subfamily.</text>
</comment>
<reference evidence="10 11" key="1">
    <citation type="submission" date="2019-11" db="EMBL/GenBank/DDBJ databases">
        <authorList>
            <person name="Li X."/>
        </authorList>
    </citation>
    <scope>NUCLEOTIDE SEQUENCE [LARGE SCALE GENOMIC DNA]</scope>
    <source>
        <strain evidence="10 11">L9</strain>
    </source>
</reference>
<evidence type="ECO:0000256" key="7">
    <source>
        <dbReference type="ARBA" id="ARBA00024202"/>
    </source>
</evidence>
<name>A0A6N8FHN8_9BACI</name>
<keyword evidence="2 8" id="KW-0813">Transport</keyword>
<evidence type="ECO:0000259" key="9">
    <source>
        <dbReference type="PROSITE" id="PS50928"/>
    </source>
</evidence>
<evidence type="ECO:0000256" key="2">
    <source>
        <dbReference type="ARBA" id="ARBA00022448"/>
    </source>
</evidence>
<evidence type="ECO:0000256" key="6">
    <source>
        <dbReference type="ARBA" id="ARBA00023136"/>
    </source>
</evidence>
<evidence type="ECO:0000313" key="10">
    <source>
        <dbReference type="EMBL" id="MUK88741.1"/>
    </source>
</evidence>
<evidence type="ECO:0000256" key="3">
    <source>
        <dbReference type="ARBA" id="ARBA00022475"/>
    </source>
</evidence>
<feature type="transmembrane region" description="Helical" evidence="8">
    <location>
        <begin position="102"/>
        <end position="130"/>
    </location>
</feature>
<protein>
    <submittedName>
        <fullName evidence="10">ABC transporter permease subunit</fullName>
    </submittedName>
</protein>
<dbReference type="Pfam" id="PF12911">
    <property type="entry name" value="OppC_N"/>
    <property type="match status" value="1"/>
</dbReference>
<dbReference type="Gene3D" id="1.10.3720.10">
    <property type="entry name" value="MetI-like"/>
    <property type="match status" value="1"/>
</dbReference>
<keyword evidence="6 8" id="KW-0472">Membrane</keyword>
<dbReference type="InterPro" id="IPR035906">
    <property type="entry name" value="MetI-like_sf"/>
</dbReference>
<dbReference type="PANTHER" id="PTHR43386:SF1">
    <property type="entry name" value="D,D-DIPEPTIDE TRANSPORT SYSTEM PERMEASE PROTEIN DDPC-RELATED"/>
    <property type="match status" value="1"/>
</dbReference>
<dbReference type="RefSeq" id="WP_155668710.1">
    <property type="nucleotide sequence ID" value="NZ_WOCA01000006.1"/>
</dbReference>
<dbReference type="SUPFAM" id="SSF161098">
    <property type="entry name" value="MetI-like"/>
    <property type="match status" value="1"/>
</dbReference>
<keyword evidence="3" id="KW-1003">Cell membrane</keyword>
<dbReference type="Pfam" id="PF00528">
    <property type="entry name" value="BPD_transp_1"/>
    <property type="match status" value="1"/>
</dbReference>